<name>A0A177Y6I0_9NOCA</name>
<keyword evidence="4" id="KW-1185">Reference proteome</keyword>
<keyword evidence="2" id="KW-1133">Transmembrane helix</keyword>
<dbReference type="EMBL" id="LVHI01000041">
    <property type="protein sequence ID" value="OAK51000.1"/>
    <property type="molecule type" value="Genomic_DNA"/>
</dbReference>
<sequence length="506" mass="53143">MRGERSYAAVHLGDGVMSVLHARGDEVIETRHTTSAVVRDGVLSFPVDLDDPDTVCHLSRTIDDPVTIVGVTPVATAEVLAGTLKAALHSAGASDGVDVLEISCPATWGHHRRRTVRLAAQPVAREVLLVDTAVAAVHSVGERAPEFAVVVEMALLDSAVSAVTLDADGSATVSGDWITTGALDLVADGSGWRRVEERVAAAIASRPSRDPVHVFVVDSAGAQPNPLSVTVPHVLRRLDGSDVVRAMAGRAGISPEGRVPEIEVADYISDIPLPVRSAAWLSEVTAESDEVRRRGGAIPATLIAVAVVILVAFVVVLMRGAPAPTQPAAARHLSTPRPPPTTSVVGSTAVRAPPVVPATTSPSPPAVTGFEVGRVRLELPSTWSAREEPDRLVLVPDDLPDRRIVVATTPLTPGATFDDVADDLFAEADRRGGDTSLGNLTRATDVGGRVALSYTESPDDESIVRWRVFVEDDLQIAIGCQSTLGEEAVLEDDCARATTSLTVRPN</sequence>
<dbReference type="AlphaFoldDB" id="A0A177Y6I0"/>
<evidence type="ECO:0000313" key="3">
    <source>
        <dbReference type="EMBL" id="OAK51000.1"/>
    </source>
</evidence>
<dbReference type="RefSeq" id="WP_068432230.1">
    <property type="nucleotide sequence ID" value="NZ_LVHI01000041.1"/>
</dbReference>
<feature type="region of interest" description="Disordered" evidence="1">
    <location>
        <begin position="326"/>
        <end position="347"/>
    </location>
</feature>
<protein>
    <recommendedName>
        <fullName evidence="5">Type VII secretion-associated protein</fullName>
    </recommendedName>
</protein>
<reference evidence="3 4" key="1">
    <citation type="submission" date="2016-03" db="EMBL/GenBank/DDBJ databases">
        <title>Genome sequence of Rhodococcus kyotonensis KB10.</title>
        <authorList>
            <person name="Jeong H."/>
            <person name="Hong C.E."/>
            <person name="Jo S.H."/>
            <person name="Park J.M."/>
        </authorList>
    </citation>
    <scope>NUCLEOTIDE SEQUENCE [LARGE SCALE GENOMIC DNA]</scope>
    <source>
        <strain evidence="3 4">KB10</strain>
    </source>
</reference>
<comment type="caution">
    <text evidence="3">The sequence shown here is derived from an EMBL/GenBank/DDBJ whole genome shotgun (WGS) entry which is preliminary data.</text>
</comment>
<proteinExistence type="predicted"/>
<dbReference type="Gene3D" id="3.30.420.40">
    <property type="match status" value="1"/>
</dbReference>
<organism evidence="3 4">
    <name type="scientific">Rhodococcoides kyotonense</name>
    <dbReference type="NCBI Taxonomy" id="398843"/>
    <lineage>
        <taxon>Bacteria</taxon>
        <taxon>Bacillati</taxon>
        <taxon>Actinomycetota</taxon>
        <taxon>Actinomycetes</taxon>
        <taxon>Mycobacteriales</taxon>
        <taxon>Nocardiaceae</taxon>
        <taxon>Rhodococcoides</taxon>
    </lineage>
</organism>
<dbReference type="InterPro" id="IPR023840">
    <property type="entry name" value="T7SS_Rv3446c"/>
</dbReference>
<evidence type="ECO:0000313" key="4">
    <source>
        <dbReference type="Proteomes" id="UP000077519"/>
    </source>
</evidence>
<evidence type="ECO:0000256" key="1">
    <source>
        <dbReference type="SAM" id="MobiDB-lite"/>
    </source>
</evidence>
<dbReference type="Proteomes" id="UP000077519">
    <property type="component" value="Unassembled WGS sequence"/>
</dbReference>
<keyword evidence="2" id="KW-0812">Transmembrane</keyword>
<evidence type="ECO:0008006" key="5">
    <source>
        <dbReference type="Google" id="ProtNLM"/>
    </source>
</evidence>
<dbReference type="NCBIfam" id="TIGR03931">
    <property type="entry name" value="T7SS_Rv3446c"/>
    <property type="match status" value="1"/>
</dbReference>
<gene>
    <name evidence="3" type="ORF">A3K89_14060</name>
</gene>
<accession>A0A177Y6I0</accession>
<feature type="transmembrane region" description="Helical" evidence="2">
    <location>
        <begin position="297"/>
        <end position="318"/>
    </location>
</feature>
<evidence type="ECO:0000256" key="2">
    <source>
        <dbReference type="SAM" id="Phobius"/>
    </source>
</evidence>
<keyword evidence="2" id="KW-0472">Membrane</keyword>